<dbReference type="Pfam" id="PF02151">
    <property type="entry name" value="UVR"/>
    <property type="match status" value="1"/>
</dbReference>
<keyword evidence="4" id="KW-0547">Nucleotide-binding</keyword>
<protein>
    <submittedName>
        <fullName evidence="4">ATP-dependent Clp protease ATP-binding subunit ClpA</fullName>
    </submittedName>
</protein>
<dbReference type="SUPFAM" id="SSF81923">
    <property type="entry name" value="Double Clp-N motif"/>
    <property type="match status" value="1"/>
</dbReference>
<dbReference type="InterPro" id="IPR004176">
    <property type="entry name" value="Clp_R_N"/>
</dbReference>
<dbReference type="Pfam" id="PF02861">
    <property type="entry name" value="Clp_N"/>
    <property type="match status" value="1"/>
</dbReference>
<keyword evidence="5" id="KW-1185">Reference proteome</keyword>
<evidence type="ECO:0000259" key="2">
    <source>
        <dbReference type="PROSITE" id="PS50151"/>
    </source>
</evidence>
<organism evidence="4 5">
    <name type="scientific">Micromonospora polyrhachis</name>
    <dbReference type="NCBI Taxonomy" id="1282883"/>
    <lineage>
        <taxon>Bacteria</taxon>
        <taxon>Bacillati</taxon>
        <taxon>Actinomycetota</taxon>
        <taxon>Actinomycetes</taxon>
        <taxon>Micromonosporales</taxon>
        <taxon>Micromonosporaceae</taxon>
        <taxon>Micromonospora</taxon>
    </lineage>
</organism>
<dbReference type="InterPro" id="IPR001943">
    <property type="entry name" value="UVR_dom"/>
</dbReference>
<dbReference type="PROSITE" id="PS51903">
    <property type="entry name" value="CLP_R"/>
    <property type="match status" value="1"/>
</dbReference>
<gene>
    <name evidence="4" type="ORF">FHR38_001458</name>
</gene>
<keyword evidence="4" id="KW-0378">Hydrolase</keyword>
<keyword evidence="1" id="KW-0677">Repeat</keyword>
<reference evidence="4 5" key="1">
    <citation type="submission" date="2020-08" db="EMBL/GenBank/DDBJ databases">
        <title>Sequencing the genomes of 1000 actinobacteria strains.</title>
        <authorList>
            <person name="Klenk H.-P."/>
        </authorList>
    </citation>
    <scope>NUCLEOTIDE SEQUENCE [LARGE SCALE GENOMIC DNA]</scope>
    <source>
        <strain evidence="4 5">DSM 45886</strain>
    </source>
</reference>
<name>A0A7W7WNC9_9ACTN</name>
<dbReference type="PROSITE" id="PS50151">
    <property type="entry name" value="UVR"/>
    <property type="match status" value="1"/>
</dbReference>
<dbReference type="Gene3D" id="4.10.860.10">
    <property type="entry name" value="UVR domain"/>
    <property type="match status" value="1"/>
</dbReference>
<dbReference type="GO" id="GO:0005524">
    <property type="term" value="F:ATP binding"/>
    <property type="evidence" value="ECO:0007669"/>
    <property type="project" value="UniProtKB-KW"/>
</dbReference>
<feature type="domain" description="Clp R" evidence="3">
    <location>
        <begin position="1"/>
        <end position="135"/>
    </location>
</feature>
<keyword evidence="4" id="KW-0067">ATP-binding</keyword>
<accession>A0A7W7WNC9</accession>
<keyword evidence="4" id="KW-0645">Protease</keyword>
<evidence type="ECO:0000259" key="3">
    <source>
        <dbReference type="PROSITE" id="PS51903"/>
    </source>
</evidence>
<dbReference type="AlphaFoldDB" id="A0A7W7WNC9"/>
<evidence type="ECO:0000313" key="4">
    <source>
        <dbReference type="EMBL" id="MBB4957725.1"/>
    </source>
</evidence>
<dbReference type="Gene3D" id="1.10.1780.10">
    <property type="entry name" value="Clp, N-terminal domain"/>
    <property type="match status" value="1"/>
</dbReference>
<feature type="domain" description="UVR" evidence="2">
    <location>
        <begin position="159"/>
        <end position="194"/>
    </location>
</feature>
<comment type="caution">
    <text evidence="4">The sequence shown here is derived from an EMBL/GenBank/DDBJ whole genome shotgun (WGS) entry which is preliminary data.</text>
</comment>
<dbReference type="Proteomes" id="UP000578819">
    <property type="component" value="Unassembled WGS sequence"/>
</dbReference>
<proteinExistence type="predicted"/>
<dbReference type="RefSeq" id="WP_312881927.1">
    <property type="nucleotide sequence ID" value="NZ_JACHJW010000001.1"/>
</dbReference>
<dbReference type="EMBL" id="JACHJW010000001">
    <property type="protein sequence ID" value="MBB4957725.1"/>
    <property type="molecule type" value="Genomic_DNA"/>
</dbReference>
<sequence>MATLAEQDARSRGQEHVIPKNYLLALLEEGEGFGWDLMRLIGIPLDQLREELNREPGHPGEPTNPAPAATSHLTHMLQVAHAESTAMGAEHLGTEHILLGLAADGSGAGQVLARWHATPDRIRAEIHGILTLTSHECPPPREQPVEPPIAVPNDIHELGELIDRLRKEKEIAVDNQDFEAAAEIRGAEKDLLAQRADRIREWSSQIDILALVQELVTLRHQIARLHQLAATQGIALPAEVHDVRPGTEAPS</sequence>
<dbReference type="GO" id="GO:0008233">
    <property type="term" value="F:peptidase activity"/>
    <property type="evidence" value="ECO:0007669"/>
    <property type="project" value="UniProtKB-KW"/>
</dbReference>
<dbReference type="GO" id="GO:0006508">
    <property type="term" value="P:proteolysis"/>
    <property type="evidence" value="ECO:0007669"/>
    <property type="project" value="UniProtKB-KW"/>
</dbReference>
<evidence type="ECO:0000256" key="1">
    <source>
        <dbReference type="PROSITE-ProRule" id="PRU01251"/>
    </source>
</evidence>
<dbReference type="InterPro" id="IPR036628">
    <property type="entry name" value="Clp_N_dom_sf"/>
</dbReference>
<evidence type="ECO:0000313" key="5">
    <source>
        <dbReference type="Proteomes" id="UP000578819"/>
    </source>
</evidence>